<feature type="domain" description="HTH lacI-type" evidence="5">
    <location>
        <begin position="11"/>
        <end position="67"/>
    </location>
</feature>
<dbReference type="InterPro" id="IPR000843">
    <property type="entry name" value="HTH_LacI"/>
</dbReference>
<evidence type="ECO:0000256" key="1">
    <source>
        <dbReference type="ARBA" id="ARBA00022491"/>
    </source>
</evidence>
<dbReference type="GO" id="GO:0003677">
    <property type="term" value="F:DNA binding"/>
    <property type="evidence" value="ECO:0007669"/>
    <property type="project" value="UniProtKB-KW"/>
</dbReference>
<keyword evidence="1" id="KW-0678">Repressor</keyword>
<dbReference type="PROSITE" id="PS50932">
    <property type="entry name" value="HTH_LACI_2"/>
    <property type="match status" value="1"/>
</dbReference>
<dbReference type="Gene3D" id="1.10.260.40">
    <property type="entry name" value="lambda repressor-like DNA-binding domains"/>
    <property type="match status" value="1"/>
</dbReference>
<keyword evidence="4" id="KW-0804">Transcription</keyword>
<comment type="caution">
    <text evidence="6">The sequence shown here is derived from an EMBL/GenBank/DDBJ whole genome shotgun (WGS) entry which is preliminary data.</text>
</comment>
<reference evidence="6 7" key="1">
    <citation type="submission" date="2024-03" db="EMBL/GenBank/DDBJ databases">
        <title>Draft genome sequence of Pseudonocardia sp. DW16-2.</title>
        <authorList>
            <person name="Duangmal K."/>
        </authorList>
    </citation>
    <scope>NUCLEOTIDE SEQUENCE [LARGE SCALE GENOMIC DNA]</scope>
    <source>
        <strain evidence="6 7">DW16-2</strain>
    </source>
</reference>
<dbReference type="SMART" id="SM00354">
    <property type="entry name" value="HTH_LACI"/>
    <property type="match status" value="1"/>
</dbReference>
<dbReference type="SUPFAM" id="SSF47413">
    <property type="entry name" value="lambda repressor-like DNA-binding domains"/>
    <property type="match status" value="1"/>
</dbReference>
<keyword evidence="7" id="KW-1185">Reference proteome</keyword>
<evidence type="ECO:0000313" key="7">
    <source>
        <dbReference type="Proteomes" id="UP001364211"/>
    </source>
</evidence>
<evidence type="ECO:0000256" key="4">
    <source>
        <dbReference type="ARBA" id="ARBA00023163"/>
    </source>
</evidence>
<dbReference type="Pfam" id="PF00356">
    <property type="entry name" value="LacI"/>
    <property type="match status" value="1"/>
</dbReference>
<dbReference type="EMBL" id="JBBJUP010000001">
    <property type="protein sequence ID" value="MEJ8277351.1"/>
    <property type="molecule type" value="Genomic_DNA"/>
</dbReference>
<dbReference type="InterPro" id="IPR046335">
    <property type="entry name" value="LacI/GalR-like_sensor"/>
</dbReference>
<evidence type="ECO:0000256" key="3">
    <source>
        <dbReference type="ARBA" id="ARBA00023125"/>
    </source>
</evidence>
<dbReference type="CDD" id="cd06288">
    <property type="entry name" value="PBP1_sucrose_transcription_regulator"/>
    <property type="match status" value="1"/>
</dbReference>
<accession>A0ABU8T070</accession>
<dbReference type="Gene3D" id="3.40.50.2300">
    <property type="match status" value="2"/>
</dbReference>
<dbReference type="Pfam" id="PF13377">
    <property type="entry name" value="Peripla_BP_3"/>
    <property type="match status" value="1"/>
</dbReference>
<evidence type="ECO:0000256" key="2">
    <source>
        <dbReference type="ARBA" id="ARBA00023015"/>
    </source>
</evidence>
<dbReference type="RefSeq" id="WP_340285370.1">
    <property type="nucleotide sequence ID" value="NZ_JBBJUP010000001.1"/>
</dbReference>
<dbReference type="PANTHER" id="PTHR30146">
    <property type="entry name" value="LACI-RELATED TRANSCRIPTIONAL REPRESSOR"/>
    <property type="match status" value="1"/>
</dbReference>
<dbReference type="PANTHER" id="PTHR30146:SF148">
    <property type="entry name" value="HTH-TYPE TRANSCRIPTIONAL REPRESSOR PURR-RELATED"/>
    <property type="match status" value="1"/>
</dbReference>
<organism evidence="6 7">
    <name type="scientific">Pseudonocardia spirodelae</name>
    <dbReference type="NCBI Taxonomy" id="3133431"/>
    <lineage>
        <taxon>Bacteria</taxon>
        <taxon>Bacillati</taxon>
        <taxon>Actinomycetota</taxon>
        <taxon>Actinomycetes</taxon>
        <taxon>Pseudonocardiales</taxon>
        <taxon>Pseudonocardiaceae</taxon>
        <taxon>Pseudonocardia</taxon>
    </lineage>
</organism>
<gene>
    <name evidence="6" type="ORF">WJX68_00260</name>
</gene>
<protein>
    <submittedName>
        <fullName evidence="6">LacI family DNA-binding transcriptional regulator</fullName>
    </submittedName>
</protein>
<keyword evidence="2" id="KW-0805">Transcription regulation</keyword>
<evidence type="ECO:0000313" key="6">
    <source>
        <dbReference type="EMBL" id="MEJ8277351.1"/>
    </source>
</evidence>
<dbReference type="InterPro" id="IPR028082">
    <property type="entry name" value="Peripla_BP_I"/>
</dbReference>
<dbReference type="SUPFAM" id="SSF53822">
    <property type="entry name" value="Periplasmic binding protein-like I"/>
    <property type="match status" value="1"/>
</dbReference>
<keyword evidence="3 6" id="KW-0238">DNA-binding</keyword>
<proteinExistence type="predicted"/>
<dbReference type="Proteomes" id="UP001364211">
    <property type="component" value="Unassembled WGS sequence"/>
</dbReference>
<evidence type="ECO:0000259" key="5">
    <source>
        <dbReference type="PROSITE" id="PS50932"/>
    </source>
</evidence>
<name>A0ABU8T070_9PSEU</name>
<dbReference type="InterPro" id="IPR010982">
    <property type="entry name" value="Lambda_DNA-bd_dom_sf"/>
</dbReference>
<dbReference type="CDD" id="cd01392">
    <property type="entry name" value="HTH_LacI"/>
    <property type="match status" value="1"/>
</dbReference>
<sequence length="344" mass="35147">MGRVVVAGSRPTSKDVAKRAGVSHTAVSFVFNGRAEGNLSPATQERIRAAAAELGYRPDAVARGLRRRRTAVIGLVTDHIASSPFAGELLTGAMETAWAAEHLVLTVDSGGDPVKEAAAVDALLDRRVDGILYAAMSPYRVALPDGLGDTPTVLANCLPAGDDRAAVLPDDRAGGATATRALLDAGHRRIAVVGGIDDIATAERLAGHRDALAAAGVAEGPVRHAGGDLSDGYAAALHLLSGPDRPTGVTCYNDRVATGVLQAAARLGLSVPGDLSVVGFDDQRMLSEHTAPPLTTVALPHRAMGEAAVGLLLAAVTGSTAPPPVVRRLECPLVVRGSVGPAPR</sequence>